<dbReference type="PANTHER" id="PTHR43133:SF51">
    <property type="entry name" value="RNA POLYMERASE SIGMA FACTOR"/>
    <property type="match status" value="1"/>
</dbReference>
<dbReference type="Pfam" id="PF04542">
    <property type="entry name" value="Sigma70_r2"/>
    <property type="match status" value="1"/>
</dbReference>
<name>A0A7W5H439_9BACT</name>
<reference evidence="5 6" key="1">
    <citation type="submission" date="2020-08" db="EMBL/GenBank/DDBJ databases">
        <title>Genomic Encyclopedia of Type Strains, Phase III (KMG-III): the genomes of soil and plant-associated and newly described type strains.</title>
        <authorList>
            <person name="Whitman W."/>
        </authorList>
    </citation>
    <scope>NUCLEOTIDE SEQUENCE [LARGE SCALE GENOMIC DNA]</scope>
    <source>
        <strain evidence="5 6">CECT 8075</strain>
    </source>
</reference>
<dbReference type="GO" id="GO:0016987">
    <property type="term" value="F:sigma factor activity"/>
    <property type="evidence" value="ECO:0007669"/>
    <property type="project" value="UniProtKB-KW"/>
</dbReference>
<dbReference type="SUPFAM" id="SSF88946">
    <property type="entry name" value="Sigma2 domain of RNA polymerase sigma factors"/>
    <property type="match status" value="1"/>
</dbReference>
<evidence type="ECO:0000313" key="6">
    <source>
        <dbReference type="Proteomes" id="UP000536179"/>
    </source>
</evidence>
<dbReference type="GO" id="GO:0006352">
    <property type="term" value="P:DNA-templated transcription initiation"/>
    <property type="evidence" value="ECO:0007669"/>
    <property type="project" value="InterPro"/>
</dbReference>
<keyword evidence="6" id="KW-1185">Reference proteome</keyword>
<dbReference type="InterPro" id="IPR014331">
    <property type="entry name" value="RNA_pol_sigma70_ECF_RHOBA"/>
</dbReference>
<dbReference type="RefSeq" id="WP_184304036.1">
    <property type="nucleotide sequence ID" value="NZ_JACHXU010000005.1"/>
</dbReference>
<dbReference type="NCBIfam" id="TIGR02989">
    <property type="entry name" value="Sig-70_gvs1"/>
    <property type="match status" value="1"/>
</dbReference>
<dbReference type="PANTHER" id="PTHR43133">
    <property type="entry name" value="RNA POLYMERASE ECF-TYPE SIGMA FACTO"/>
    <property type="match status" value="1"/>
</dbReference>
<gene>
    <name evidence="5" type="ORF">FHS27_001750</name>
</gene>
<evidence type="ECO:0000313" key="5">
    <source>
        <dbReference type="EMBL" id="MBB3205942.1"/>
    </source>
</evidence>
<dbReference type="InterPro" id="IPR039425">
    <property type="entry name" value="RNA_pol_sigma-70-like"/>
</dbReference>
<evidence type="ECO:0000256" key="3">
    <source>
        <dbReference type="ARBA" id="ARBA00023163"/>
    </source>
</evidence>
<evidence type="ECO:0000259" key="4">
    <source>
        <dbReference type="Pfam" id="PF04542"/>
    </source>
</evidence>
<proteinExistence type="predicted"/>
<evidence type="ECO:0000256" key="1">
    <source>
        <dbReference type="ARBA" id="ARBA00023015"/>
    </source>
</evidence>
<sequence>MTENESDLARNQRFIALLARTEHVVRRFTLGLLPGGEGIDDVLQETALEAWRKFAEFEENKETESRGTSSDFACWVCVIARYKILSYQRDRSRDRMVFREELLSELADLAMGDIQSREAELSAVEHCLEQMGEHSRRLLLSVHRYGDSVAKIAEETQRKPRRLYYQINVLRSTLLDCVRTRMAKDQSYG</sequence>
<dbReference type="InterPro" id="IPR013325">
    <property type="entry name" value="RNA_pol_sigma_r2"/>
</dbReference>
<evidence type="ECO:0000256" key="2">
    <source>
        <dbReference type="ARBA" id="ARBA00023082"/>
    </source>
</evidence>
<keyword evidence="2" id="KW-0731">Sigma factor</keyword>
<keyword evidence="1" id="KW-0805">Transcription regulation</keyword>
<keyword evidence="3" id="KW-0804">Transcription</keyword>
<dbReference type="InterPro" id="IPR007627">
    <property type="entry name" value="RNA_pol_sigma70_r2"/>
</dbReference>
<dbReference type="EMBL" id="JACHXU010000005">
    <property type="protein sequence ID" value="MBB3205942.1"/>
    <property type="molecule type" value="Genomic_DNA"/>
</dbReference>
<feature type="domain" description="RNA polymerase sigma-70 region 2" evidence="4">
    <location>
        <begin position="22"/>
        <end position="93"/>
    </location>
</feature>
<organism evidence="5 6">
    <name type="scientific">Aporhodopirellula rubra</name>
    <dbReference type="NCBI Taxonomy" id="980271"/>
    <lineage>
        <taxon>Bacteria</taxon>
        <taxon>Pseudomonadati</taxon>
        <taxon>Planctomycetota</taxon>
        <taxon>Planctomycetia</taxon>
        <taxon>Pirellulales</taxon>
        <taxon>Pirellulaceae</taxon>
        <taxon>Aporhodopirellula</taxon>
    </lineage>
</organism>
<accession>A0A7W5H439</accession>
<dbReference type="Gene3D" id="1.10.1740.10">
    <property type="match status" value="1"/>
</dbReference>
<comment type="caution">
    <text evidence="5">The sequence shown here is derived from an EMBL/GenBank/DDBJ whole genome shotgun (WGS) entry which is preliminary data.</text>
</comment>
<dbReference type="Proteomes" id="UP000536179">
    <property type="component" value="Unassembled WGS sequence"/>
</dbReference>
<dbReference type="AlphaFoldDB" id="A0A7W5H439"/>
<protein>
    <submittedName>
        <fullName evidence="5">RNA polymerase sigma-70 factor (ECF subfamily)</fullName>
    </submittedName>
</protein>